<dbReference type="EMBL" id="JASPKY010000170">
    <property type="protein sequence ID" value="KAK9728418.1"/>
    <property type="molecule type" value="Genomic_DNA"/>
</dbReference>
<gene>
    <name evidence="1" type="ORF">QE152_g18006</name>
</gene>
<reference evidence="1 2" key="1">
    <citation type="journal article" date="2024" name="BMC Genomics">
        <title>De novo assembly and annotation of Popillia japonica's genome with initial clues to its potential as an invasive pest.</title>
        <authorList>
            <person name="Cucini C."/>
            <person name="Boschi S."/>
            <person name="Funari R."/>
            <person name="Cardaioli E."/>
            <person name="Iannotti N."/>
            <person name="Marturano G."/>
            <person name="Paoli F."/>
            <person name="Bruttini M."/>
            <person name="Carapelli A."/>
            <person name="Frati F."/>
            <person name="Nardi F."/>
        </authorList>
    </citation>
    <scope>NUCLEOTIDE SEQUENCE [LARGE SCALE GENOMIC DNA]</scope>
    <source>
        <strain evidence="1">DMR45628</strain>
    </source>
</reference>
<protein>
    <submittedName>
        <fullName evidence="1">Uncharacterized protein</fullName>
    </submittedName>
</protein>
<organism evidence="1 2">
    <name type="scientific">Popillia japonica</name>
    <name type="common">Japanese beetle</name>
    <dbReference type="NCBI Taxonomy" id="7064"/>
    <lineage>
        <taxon>Eukaryota</taxon>
        <taxon>Metazoa</taxon>
        <taxon>Ecdysozoa</taxon>
        <taxon>Arthropoda</taxon>
        <taxon>Hexapoda</taxon>
        <taxon>Insecta</taxon>
        <taxon>Pterygota</taxon>
        <taxon>Neoptera</taxon>
        <taxon>Endopterygota</taxon>
        <taxon>Coleoptera</taxon>
        <taxon>Polyphaga</taxon>
        <taxon>Scarabaeiformia</taxon>
        <taxon>Scarabaeidae</taxon>
        <taxon>Rutelinae</taxon>
        <taxon>Popillia</taxon>
    </lineage>
</organism>
<dbReference type="GO" id="GO:0003676">
    <property type="term" value="F:nucleic acid binding"/>
    <property type="evidence" value="ECO:0007669"/>
    <property type="project" value="InterPro"/>
</dbReference>
<evidence type="ECO:0000313" key="2">
    <source>
        <dbReference type="Proteomes" id="UP001458880"/>
    </source>
</evidence>
<evidence type="ECO:0000313" key="1">
    <source>
        <dbReference type="EMBL" id="KAK9728418.1"/>
    </source>
</evidence>
<accession>A0AAW1L150</accession>
<dbReference type="Gene3D" id="3.30.420.10">
    <property type="entry name" value="Ribonuclease H-like superfamily/Ribonuclease H"/>
    <property type="match status" value="1"/>
</dbReference>
<dbReference type="Proteomes" id="UP001458880">
    <property type="component" value="Unassembled WGS sequence"/>
</dbReference>
<dbReference type="InterPro" id="IPR036397">
    <property type="entry name" value="RNaseH_sf"/>
</dbReference>
<name>A0AAW1L150_POPJA</name>
<sequence length="92" mass="10854">MEYIRILEDVLLHIRILEDVLLPSVRVVYPPPHRITLVEDNLAVHNLAVHTAAAVREWFQQDQEDIEVLPWPTKSPTKKISKFYRGQRSRRT</sequence>
<keyword evidence="2" id="KW-1185">Reference proteome</keyword>
<comment type="caution">
    <text evidence="1">The sequence shown here is derived from an EMBL/GenBank/DDBJ whole genome shotgun (WGS) entry which is preliminary data.</text>
</comment>
<proteinExistence type="predicted"/>
<dbReference type="AlphaFoldDB" id="A0AAW1L150"/>